<proteinExistence type="inferred from homology"/>
<comment type="similarity">
    <text evidence="2">Belongs to the UDPGP type 1 family.</text>
</comment>
<evidence type="ECO:0000256" key="6">
    <source>
        <dbReference type="ARBA" id="ARBA00048493"/>
    </source>
</evidence>
<dbReference type="EC" id="2.7.7.23" evidence="3"/>
<dbReference type="AlphaFoldDB" id="A0A8J4STW7"/>
<evidence type="ECO:0000313" key="7">
    <source>
        <dbReference type="EMBL" id="KAF5405407.1"/>
    </source>
</evidence>
<dbReference type="GO" id="GO:0006048">
    <property type="term" value="P:UDP-N-acetylglucosamine biosynthetic process"/>
    <property type="evidence" value="ECO:0007669"/>
    <property type="project" value="TreeGrafter"/>
</dbReference>
<evidence type="ECO:0000256" key="4">
    <source>
        <dbReference type="ARBA" id="ARBA00022679"/>
    </source>
</evidence>
<dbReference type="OrthoDB" id="532420at2759"/>
<keyword evidence="5" id="KW-0548">Nucleotidyltransferase</keyword>
<dbReference type="Proteomes" id="UP000748531">
    <property type="component" value="Unassembled WGS sequence"/>
</dbReference>
<dbReference type="InterPro" id="IPR002618">
    <property type="entry name" value="UDPGP_fam"/>
</dbReference>
<protein>
    <recommendedName>
        <fullName evidence="3">UDP-N-acetylglucosamine diphosphorylase</fullName>
        <ecNumber evidence="3">2.7.7.23</ecNumber>
    </recommendedName>
</protein>
<sequence length="523" mass="58814">MSEERLLREAAKRFGQGHVFTFWDELSDPERGLLLKNLKEVDFENITDLLQVPEKRSPNIEERLIPPEGDICGSLVDLRTNDPALLKHYQRVALKAVHEGKLAVLLLAGGQGTRLGFHLPKGLFSPDLPSGRSLYQIQAEQLLRVQQLAQDEFGSAKPIPWYIMTSEHTEETTVEFFLSHNCFGHSPQNIIFFEQFTRPAFDFNGKILLEKKYKLSTAPDGNGGLYRALRQRHILEDMEARGVEYIQIYCVDNILVKLPDLDFVGFCLERSSDCAAEVVQKLEPTEPIGVVGMVDGRYRVVEYSEISRETAALRCSSNSTDEPQTVLENGTDQQPRLVYSHGNICVHFLTRQFLHRVCQPEPLSTLKYHVAKKKVPYMNLVTGQQVIPTEANGIKFEQFVFDVFPFAENFAIWEVPRNERFSPLKNGPTASTDCPKTSRADYLAYHASLALAAGASLSADNGCENGNENGDGREAIIEISPLVSYAGENLECLKGKRLKGVNLLELDRESNQPVLKQLIMNQT</sequence>
<gene>
    <name evidence="7" type="ORF">PHET_00971</name>
</gene>
<comment type="pathway">
    <text evidence="1">Nucleotide-sugar biosynthesis; UDP-N-acetyl-alpha-D-glucosamine biosynthesis; UDP-N-acetyl-alpha-D-glucosamine from N-acetyl-alpha-D-glucosamine 1-phosphate: step 1/1.</text>
</comment>
<evidence type="ECO:0000256" key="2">
    <source>
        <dbReference type="ARBA" id="ARBA00010401"/>
    </source>
</evidence>
<evidence type="ECO:0000256" key="3">
    <source>
        <dbReference type="ARBA" id="ARBA00012457"/>
    </source>
</evidence>
<reference evidence="7" key="1">
    <citation type="submission" date="2019-05" db="EMBL/GenBank/DDBJ databases">
        <title>Annotation for the trematode Paragonimus heterotremus.</title>
        <authorList>
            <person name="Choi Y.-J."/>
        </authorList>
    </citation>
    <scope>NUCLEOTIDE SEQUENCE</scope>
    <source>
        <strain evidence="7">LC</strain>
    </source>
</reference>
<dbReference type="CDD" id="cd04193">
    <property type="entry name" value="UDPGlcNAc_PPase"/>
    <property type="match status" value="1"/>
</dbReference>
<comment type="catalytic activity">
    <reaction evidence="6">
        <text>N-acetyl-alpha-D-glucosamine 1-phosphate + UTP + H(+) = UDP-N-acetyl-alpha-D-glucosamine + diphosphate</text>
        <dbReference type="Rhea" id="RHEA:13509"/>
        <dbReference type="ChEBI" id="CHEBI:15378"/>
        <dbReference type="ChEBI" id="CHEBI:33019"/>
        <dbReference type="ChEBI" id="CHEBI:46398"/>
        <dbReference type="ChEBI" id="CHEBI:57705"/>
        <dbReference type="ChEBI" id="CHEBI:57776"/>
        <dbReference type="EC" id="2.7.7.23"/>
    </reaction>
</comment>
<evidence type="ECO:0000313" key="8">
    <source>
        <dbReference type="Proteomes" id="UP000748531"/>
    </source>
</evidence>
<dbReference type="InterPro" id="IPR039741">
    <property type="entry name" value="UDP-sugar_pyrophosphorylase"/>
</dbReference>
<dbReference type="InterPro" id="IPR029044">
    <property type="entry name" value="Nucleotide-diphossugar_trans"/>
</dbReference>
<dbReference type="EMBL" id="LUCH01000338">
    <property type="protein sequence ID" value="KAF5405407.1"/>
    <property type="molecule type" value="Genomic_DNA"/>
</dbReference>
<keyword evidence="8" id="KW-1185">Reference proteome</keyword>
<dbReference type="PANTHER" id="PTHR11952">
    <property type="entry name" value="UDP- GLUCOSE PYROPHOSPHORYLASE"/>
    <property type="match status" value="1"/>
</dbReference>
<evidence type="ECO:0000256" key="1">
    <source>
        <dbReference type="ARBA" id="ARBA00005208"/>
    </source>
</evidence>
<dbReference type="PANTHER" id="PTHR11952:SF2">
    <property type="entry name" value="LD24639P"/>
    <property type="match status" value="1"/>
</dbReference>
<organism evidence="7 8">
    <name type="scientific">Paragonimus heterotremus</name>
    <dbReference type="NCBI Taxonomy" id="100268"/>
    <lineage>
        <taxon>Eukaryota</taxon>
        <taxon>Metazoa</taxon>
        <taxon>Spiralia</taxon>
        <taxon>Lophotrochozoa</taxon>
        <taxon>Platyhelminthes</taxon>
        <taxon>Trematoda</taxon>
        <taxon>Digenea</taxon>
        <taxon>Plagiorchiida</taxon>
        <taxon>Troglotremata</taxon>
        <taxon>Troglotrematidae</taxon>
        <taxon>Paragonimus</taxon>
    </lineage>
</organism>
<accession>A0A8J4STW7</accession>
<dbReference type="GO" id="GO:0003977">
    <property type="term" value="F:UDP-N-acetylglucosamine diphosphorylase activity"/>
    <property type="evidence" value="ECO:0007669"/>
    <property type="project" value="UniProtKB-EC"/>
</dbReference>
<dbReference type="Pfam" id="PF01704">
    <property type="entry name" value="UDPGP"/>
    <property type="match status" value="1"/>
</dbReference>
<evidence type="ECO:0000256" key="5">
    <source>
        <dbReference type="ARBA" id="ARBA00022695"/>
    </source>
</evidence>
<keyword evidence="4" id="KW-0808">Transferase</keyword>
<dbReference type="Gene3D" id="3.90.550.10">
    <property type="entry name" value="Spore Coat Polysaccharide Biosynthesis Protein SpsA, Chain A"/>
    <property type="match status" value="1"/>
</dbReference>
<comment type="caution">
    <text evidence="7">The sequence shown here is derived from an EMBL/GenBank/DDBJ whole genome shotgun (WGS) entry which is preliminary data.</text>
</comment>
<dbReference type="SUPFAM" id="SSF53448">
    <property type="entry name" value="Nucleotide-diphospho-sugar transferases"/>
    <property type="match status" value="1"/>
</dbReference>
<name>A0A8J4STW7_9TREM</name>